<evidence type="ECO:0000256" key="1">
    <source>
        <dbReference type="ARBA" id="ARBA00006521"/>
    </source>
</evidence>
<dbReference type="InterPro" id="IPR005122">
    <property type="entry name" value="Uracil-DNA_glycosylase-like"/>
</dbReference>
<dbReference type="GO" id="GO:0097506">
    <property type="term" value="F:deaminated base DNA N-glycosylase activity"/>
    <property type="evidence" value="ECO:0007669"/>
    <property type="project" value="UniProtKB-ARBA"/>
</dbReference>
<evidence type="ECO:0000256" key="7">
    <source>
        <dbReference type="ARBA" id="ARBA00023004"/>
    </source>
</evidence>
<gene>
    <name evidence="11" type="ORF">DI569_00375</name>
</gene>
<dbReference type="Pfam" id="PF13566">
    <property type="entry name" value="DUF4130"/>
    <property type="match status" value="1"/>
</dbReference>
<dbReference type="InterPro" id="IPR025404">
    <property type="entry name" value="DUF4130"/>
</dbReference>
<keyword evidence="6" id="KW-0378">Hydrolase</keyword>
<dbReference type="EMBL" id="QFPJ01000001">
    <property type="protein sequence ID" value="PZQ24672.1"/>
    <property type="molecule type" value="Genomic_DNA"/>
</dbReference>
<sequence length="483" mass="53647">MREVILKAPGDFAEWRRAARGLLAAGIAPDEIDWRGSEEGPSLFGDAVAAAPAPAPPSAPANAFSLPRELVEIADRVICHRDPEVPARLYRIMWRALGDRRVLARTTDAEINWLRGADKAIRRDVHKMHAFVRFRRIGEAAGRERFAAWFEPSHRILRLTAPFFQRRFTGMDWAIVTPDARAIWQDGKLTYGPGGTKEEVPDSDIVEDQWRTYYGAIFNPARVKVAAMRAEMPKKYWKNLPEAQDIAPLIAGAGARVERMRETAVSLANPLTDKWRTRVPDELALDDDVKTLDDLARAVDRCTRCPLACHATQGVAGEGPQGARVMLVGEQPGDQEDLQGRPFVGPAGQVLDAALDEANIDRRSLFLTNAVKHFKFEPRGKRRLHQNPTAGEIDICRWWLDKERALVRPDIIVTLGASALRGVTGKSASIASMRGMVHELEGGTKLVATIHPSFLLRLPDRARAAEERKAFVADLVRARTLAA</sequence>
<comment type="similarity">
    <text evidence="1">Belongs to the uracil-DNA glycosylase (UDG) superfamily. Type 4 (UDGa) family.</text>
</comment>
<dbReference type="InterPro" id="IPR005273">
    <property type="entry name" value="Ura-DNA_glyco_family4"/>
</dbReference>
<dbReference type="GO" id="GO:0046872">
    <property type="term" value="F:metal ion binding"/>
    <property type="evidence" value="ECO:0007669"/>
    <property type="project" value="UniProtKB-KW"/>
</dbReference>
<reference evidence="11 12" key="1">
    <citation type="submission" date="2017-08" db="EMBL/GenBank/DDBJ databases">
        <title>Infants hospitalized years apart are colonized by the same room-sourced microbial strains.</title>
        <authorList>
            <person name="Brooks B."/>
            <person name="Olm M.R."/>
            <person name="Firek B.A."/>
            <person name="Baker R."/>
            <person name="Thomas B.C."/>
            <person name="Morowitz M.J."/>
            <person name="Banfield J.F."/>
        </authorList>
    </citation>
    <scope>NUCLEOTIDE SEQUENCE [LARGE SCALE GENOMIC DNA]</scope>
    <source>
        <strain evidence="11">S2_005_003_R2_47</strain>
    </source>
</reference>
<dbReference type="PANTHER" id="PTHR33693:SF9">
    <property type="entry name" value="TYPE-4 URACIL-DNA GLYCOSYLASE"/>
    <property type="match status" value="1"/>
</dbReference>
<dbReference type="Proteomes" id="UP000248597">
    <property type="component" value="Unassembled WGS sequence"/>
</dbReference>
<evidence type="ECO:0000313" key="12">
    <source>
        <dbReference type="Proteomes" id="UP000248597"/>
    </source>
</evidence>
<dbReference type="SMART" id="SM00987">
    <property type="entry name" value="UreE_C"/>
    <property type="match status" value="1"/>
</dbReference>
<evidence type="ECO:0000256" key="4">
    <source>
        <dbReference type="ARBA" id="ARBA00022723"/>
    </source>
</evidence>
<keyword evidence="3" id="KW-0004">4Fe-4S</keyword>
<dbReference type="InterPro" id="IPR023875">
    <property type="entry name" value="DNA_repair_put"/>
</dbReference>
<organism evidence="11 12">
    <name type="scientific">Sphingopyxis macrogoltabida</name>
    <name type="common">Sphingomonas macrogoltabidus</name>
    <dbReference type="NCBI Taxonomy" id="33050"/>
    <lineage>
        <taxon>Bacteria</taxon>
        <taxon>Pseudomonadati</taxon>
        <taxon>Pseudomonadota</taxon>
        <taxon>Alphaproteobacteria</taxon>
        <taxon>Sphingomonadales</taxon>
        <taxon>Sphingomonadaceae</taxon>
        <taxon>Sphingopyxis</taxon>
    </lineage>
</organism>
<accession>A0A2W5L5M9</accession>
<dbReference type="CDD" id="cd10030">
    <property type="entry name" value="UDG-F4_TTUDGA_SPO1dp_like"/>
    <property type="match status" value="1"/>
</dbReference>
<evidence type="ECO:0000256" key="3">
    <source>
        <dbReference type="ARBA" id="ARBA00022485"/>
    </source>
</evidence>
<evidence type="ECO:0000313" key="11">
    <source>
        <dbReference type="EMBL" id="PZQ24672.1"/>
    </source>
</evidence>
<keyword evidence="9" id="KW-0234">DNA repair</keyword>
<feature type="domain" description="Uracil-DNA glycosylase-like" evidence="10">
    <location>
        <begin position="316"/>
        <end position="476"/>
    </location>
</feature>
<evidence type="ECO:0000256" key="2">
    <source>
        <dbReference type="ARBA" id="ARBA00019403"/>
    </source>
</evidence>
<dbReference type="InterPro" id="IPR051536">
    <property type="entry name" value="UDG_Type-4/5"/>
</dbReference>
<dbReference type="AlphaFoldDB" id="A0A2W5L5M9"/>
<evidence type="ECO:0000259" key="10">
    <source>
        <dbReference type="SMART" id="SM00986"/>
    </source>
</evidence>
<keyword evidence="4" id="KW-0479">Metal-binding</keyword>
<evidence type="ECO:0000256" key="9">
    <source>
        <dbReference type="ARBA" id="ARBA00023204"/>
    </source>
</evidence>
<evidence type="ECO:0000256" key="6">
    <source>
        <dbReference type="ARBA" id="ARBA00022801"/>
    </source>
</evidence>
<dbReference type="SMART" id="SM00986">
    <property type="entry name" value="UDG"/>
    <property type="match status" value="1"/>
</dbReference>
<proteinExistence type="inferred from homology"/>
<dbReference type="NCBIfam" id="TIGR00758">
    <property type="entry name" value="UDG_fam4"/>
    <property type="match status" value="1"/>
</dbReference>
<dbReference type="PANTHER" id="PTHR33693">
    <property type="entry name" value="TYPE-5 URACIL-DNA GLYCOSYLASE"/>
    <property type="match status" value="1"/>
</dbReference>
<dbReference type="Pfam" id="PF03167">
    <property type="entry name" value="UDG"/>
    <property type="match status" value="1"/>
</dbReference>
<protein>
    <recommendedName>
        <fullName evidence="2">Type-4 uracil-DNA glycosylase</fullName>
    </recommendedName>
</protein>
<dbReference type="GO" id="GO:0051539">
    <property type="term" value="F:4 iron, 4 sulfur cluster binding"/>
    <property type="evidence" value="ECO:0007669"/>
    <property type="project" value="UniProtKB-KW"/>
</dbReference>
<keyword evidence="5" id="KW-0227">DNA damage</keyword>
<evidence type="ECO:0000256" key="5">
    <source>
        <dbReference type="ARBA" id="ARBA00022763"/>
    </source>
</evidence>
<dbReference type="InterPro" id="IPR036895">
    <property type="entry name" value="Uracil-DNA_glycosylase-like_sf"/>
</dbReference>
<dbReference type="SUPFAM" id="SSF52141">
    <property type="entry name" value="Uracil-DNA glycosylase-like"/>
    <property type="match status" value="1"/>
</dbReference>
<dbReference type="GO" id="GO:0006281">
    <property type="term" value="P:DNA repair"/>
    <property type="evidence" value="ECO:0007669"/>
    <property type="project" value="UniProtKB-KW"/>
</dbReference>
<keyword evidence="8" id="KW-0411">Iron-sulfur</keyword>
<dbReference type="Gene3D" id="3.40.470.10">
    <property type="entry name" value="Uracil-DNA glycosylase-like domain"/>
    <property type="match status" value="1"/>
</dbReference>
<dbReference type="NCBIfam" id="TIGR03915">
    <property type="entry name" value="SAM_7_link_chp"/>
    <property type="match status" value="1"/>
</dbReference>
<evidence type="ECO:0000256" key="8">
    <source>
        <dbReference type="ARBA" id="ARBA00023014"/>
    </source>
</evidence>
<dbReference type="NCBIfam" id="TIGR03914">
    <property type="entry name" value="UDG_fam_dom"/>
    <property type="match status" value="1"/>
</dbReference>
<keyword evidence="7" id="KW-0408">Iron</keyword>
<comment type="caution">
    <text evidence="11">The sequence shown here is derived from an EMBL/GenBank/DDBJ whole genome shotgun (WGS) entry which is preliminary data.</text>
</comment>
<name>A0A2W5L5M9_SPHMC</name>